<sequence length="312" mass="35768">MSGLASKWATDESLVEKALEQDSKVSHHKSSTHILSSSPSESDKWHKPITSKKSEQLQSKWASEPSPEPISPVLSPVRHSHRKDHDRIKQSYLTPPSPHEDRSRRSPPKKFQQTSRSRDPIDNRNPNIQKYNQTPDREDHRGHFEKRRFTNENVDVHDEDEDNDRGPMTDAAKAFAARLGIPDRSTGRQTFNKEGSADWEDVDDDSEEDVKHVSFAKGNSLASRLGKLDLRDTRKSTTHAKKISSRDLGRKNQPRNKKDRYQELAAKEKSAPVESKEEREARELAEEKAKQDMLAMLDKIDTNEIDWASYDD</sequence>
<feature type="region of interest" description="Disordered" evidence="1">
    <location>
        <begin position="18"/>
        <end position="289"/>
    </location>
</feature>
<dbReference type="Proteomes" id="UP000694255">
    <property type="component" value="Unassembled WGS sequence"/>
</dbReference>
<keyword evidence="3" id="KW-1185">Reference proteome</keyword>
<comment type="caution">
    <text evidence="2">The sequence shown here is derived from an EMBL/GenBank/DDBJ whole genome shotgun (WGS) entry which is preliminary data.</text>
</comment>
<evidence type="ECO:0000256" key="1">
    <source>
        <dbReference type="SAM" id="MobiDB-lite"/>
    </source>
</evidence>
<gene>
    <name evidence="2" type="ORF">J8A68_003515</name>
</gene>
<feature type="compositionally biased region" description="Basic and acidic residues" evidence="1">
    <location>
        <begin position="259"/>
        <end position="289"/>
    </location>
</feature>
<dbReference type="GeneID" id="73470315"/>
<feature type="compositionally biased region" description="Basic and acidic residues" evidence="1">
    <location>
        <begin position="135"/>
        <end position="156"/>
    </location>
</feature>
<feature type="compositionally biased region" description="Basic and acidic residues" evidence="1">
    <location>
        <begin position="226"/>
        <end position="235"/>
    </location>
</feature>
<proteinExistence type="predicted"/>
<dbReference type="EMBL" id="JAGSYN010000156">
    <property type="protein sequence ID" value="KAG7662965.1"/>
    <property type="molecule type" value="Genomic_DNA"/>
</dbReference>
<dbReference type="AlphaFoldDB" id="A0A8J5QVG2"/>
<feature type="compositionally biased region" description="Acidic residues" evidence="1">
    <location>
        <begin position="197"/>
        <end position="208"/>
    </location>
</feature>
<organism evidence="2 3">
    <name type="scientific">[Candida] subhashii</name>
    <dbReference type="NCBI Taxonomy" id="561895"/>
    <lineage>
        <taxon>Eukaryota</taxon>
        <taxon>Fungi</taxon>
        <taxon>Dikarya</taxon>
        <taxon>Ascomycota</taxon>
        <taxon>Saccharomycotina</taxon>
        <taxon>Pichiomycetes</taxon>
        <taxon>Debaryomycetaceae</taxon>
        <taxon>Spathaspora</taxon>
    </lineage>
</organism>
<dbReference type="OrthoDB" id="4026150at2759"/>
<protein>
    <submittedName>
        <fullName evidence="2">Uncharacterized protein</fullName>
    </submittedName>
</protein>
<accession>A0A8J5QVG2</accession>
<dbReference type="RefSeq" id="XP_049263198.1">
    <property type="nucleotide sequence ID" value="XM_049407380.1"/>
</dbReference>
<feature type="compositionally biased region" description="Polar residues" evidence="1">
    <location>
        <begin position="124"/>
        <end position="134"/>
    </location>
</feature>
<name>A0A8J5QVG2_9ASCO</name>
<evidence type="ECO:0000313" key="3">
    <source>
        <dbReference type="Proteomes" id="UP000694255"/>
    </source>
</evidence>
<evidence type="ECO:0000313" key="2">
    <source>
        <dbReference type="EMBL" id="KAG7662965.1"/>
    </source>
</evidence>
<reference evidence="2 3" key="1">
    <citation type="journal article" date="2021" name="DNA Res.">
        <title>Genome analysis of Candida subhashii reveals its hybrid nature and dual mitochondrial genome conformations.</title>
        <authorList>
            <person name="Mixao V."/>
            <person name="Hegedusova E."/>
            <person name="Saus E."/>
            <person name="Pryszcz L.P."/>
            <person name="Cillingova A."/>
            <person name="Nosek J."/>
            <person name="Gabaldon T."/>
        </authorList>
    </citation>
    <scope>NUCLEOTIDE SEQUENCE [LARGE SCALE GENOMIC DNA]</scope>
    <source>
        <strain evidence="2 3">CBS 10753</strain>
    </source>
</reference>